<evidence type="ECO:0000256" key="1">
    <source>
        <dbReference type="SAM" id="MobiDB-lite"/>
    </source>
</evidence>
<name>A0A495W2V8_9PSEU</name>
<protein>
    <submittedName>
        <fullName evidence="2">Uncharacterized protein</fullName>
    </submittedName>
</protein>
<proteinExistence type="predicted"/>
<dbReference type="EMBL" id="RBXO01000001">
    <property type="protein sequence ID" value="RKT54168.1"/>
    <property type="molecule type" value="Genomic_DNA"/>
</dbReference>
<reference evidence="2 3" key="1">
    <citation type="submission" date="2018-10" db="EMBL/GenBank/DDBJ databases">
        <title>Sequencing the genomes of 1000 actinobacteria strains.</title>
        <authorList>
            <person name="Klenk H.-P."/>
        </authorList>
    </citation>
    <scope>NUCLEOTIDE SEQUENCE [LARGE SCALE GENOMIC DNA]</scope>
    <source>
        <strain evidence="2 3">DSM 43800</strain>
    </source>
</reference>
<dbReference type="Proteomes" id="UP000282084">
    <property type="component" value="Unassembled WGS sequence"/>
</dbReference>
<feature type="region of interest" description="Disordered" evidence="1">
    <location>
        <begin position="1"/>
        <end position="39"/>
    </location>
</feature>
<gene>
    <name evidence="2" type="ORF">C8E97_2782</name>
</gene>
<organism evidence="2 3">
    <name type="scientific">Saccharothrix australiensis</name>
    <dbReference type="NCBI Taxonomy" id="2072"/>
    <lineage>
        <taxon>Bacteria</taxon>
        <taxon>Bacillati</taxon>
        <taxon>Actinomycetota</taxon>
        <taxon>Actinomycetes</taxon>
        <taxon>Pseudonocardiales</taxon>
        <taxon>Pseudonocardiaceae</taxon>
        <taxon>Saccharothrix</taxon>
    </lineage>
</organism>
<sequence>MKAASGRAGEAGDGLLHRTPAASEEQLVPHGRQGTPTDS</sequence>
<dbReference type="AlphaFoldDB" id="A0A495W2V8"/>
<evidence type="ECO:0000313" key="2">
    <source>
        <dbReference type="EMBL" id="RKT54168.1"/>
    </source>
</evidence>
<evidence type="ECO:0000313" key="3">
    <source>
        <dbReference type="Proteomes" id="UP000282084"/>
    </source>
</evidence>
<keyword evidence="3" id="KW-1185">Reference proteome</keyword>
<accession>A0A495W2V8</accession>
<comment type="caution">
    <text evidence="2">The sequence shown here is derived from an EMBL/GenBank/DDBJ whole genome shotgun (WGS) entry which is preliminary data.</text>
</comment>